<feature type="domain" description="ABC3 transporter permease C-terminal" evidence="8">
    <location>
        <begin position="281"/>
        <end position="394"/>
    </location>
</feature>
<name>A0A6A7NDE2_9BURK</name>
<dbReference type="Pfam" id="PF02687">
    <property type="entry name" value="FtsX"/>
    <property type="match status" value="1"/>
</dbReference>
<feature type="transmembrane region" description="Helical" evidence="7">
    <location>
        <begin position="274"/>
        <end position="299"/>
    </location>
</feature>
<evidence type="ECO:0000256" key="7">
    <source>
        <dbReference type="SAM" id="Phobius"/>
    </source>
</evidence>
<evidence type="ECO:0000256" key="3">
    <source>
        <dbReference type="ARBA" id="ARBA00022692"/>
    </source>
</evidence>
<keyword evidence="11" id="KW-1185">Reference proteome</keyword>
<dbReference type="AlphaFoldDB" id="A0A6A7NDE2"/>
<dbReference type="PANTHER" id="PTHR30572">
    <property type="entry name" value="MEMBRANE COMPONENT OF TRANSPORTER-RELATED"/>
    <property type="match status" value="1"/>
</dbReference>
<gene>
    <name evidence="10" type="ORF">GEV02_30115</name>
</gene>
<dbReference type="Pfam" id="PF12704">
    <property type="entry name" value="MacB_PCD"/>
    <property type="match status" value="1"/>
</dbReference>
<reference evidence="10 11" key="1">
    <citation type="submission" date="2019-10" db="EMBL/GenBank/DDBJ databases">
        <title>Two novel species isolated from a subtropical stream in China.</title>
        <authorList>
            <person name="Lu H."/>
        </authorList>
    </citation>
    <scope>NUCLEOTIDE SEQUENCE [LARGE SCALE GENOMIC DNA]</scope>
    <source>
        <strain evidence="10 11">FT29W</strain>
    </source>
</reference>
<dbReference type="GO" id="GO:0022857">
    <property type="term" value="F:transmembrane transporter activity"/>
    <property type="evidence" value="ECO:0007669"/>
    <property type="project" value="TreeGrafter"/>
</dbReference>
<comment type="caution">
    <text evidence="10">The sequence shown here is derived from an EMBL/GenBank/DDBJ whole genome shotgun (WGS) entry which is preliminary data.</text>
</comment>
<evidence type="ECO:0000256" key="1">
    <source>
        <dbReference type="ARBA" id="ARBA00004651"/>
    </source>
</evidence>
<evidence type="ECO:0000313" key="11">
    <source>
        <dbReference type="Proteomes" id="UP000440498"/>
    </source>
</evidence>
<evidence type="ECO:0000256" key="2">
    <source>
        <dbReference type="ARBA" id="ARBA00022475"/>
    </source>
</evidence>
<sequence>MLRHLLKLIWKRKSRNMMLSLEILLAFVVVFAIAAFALRSWQLYQLPTGFQYQDVWSAVINTRDPAALGADPQLYDKLRQSLKALPEIEQVSFTSFPVYESSTWTSDFVLPEGKRQFETHLYEMSDEFPAVAGMSLVEGRWFSRADDGAAARPVIINRRLAQHLFPGKSALGQVFSESVGDSKKQAKQYRIAGVIEEFRNQGEFQSPSNFMLLRFEPGVSEGGTPTIQIKVRPGTPRTFEAALNRQLKLVRNDWSYTISPSADMRTSMLKTQTIPLTILAVIAAFLLVMVAFGLFGVLWQNTTQRIPEIGLRRAIGADSGHIYSQIIAEQMLLSSGAIVIALLLLVQLPLTGVLGESLNWTVFAMATTLSAGVIYLLSLLCSLYPGWRAARLSPTQALHYE</sequence>
<keyword evidence="5 7" id="KW-0472">Membrane</keyword>
<dbReference type="InterPro" id="IPR050250">
    <property type="entry name" value="Macrolide_Exporter_MacB"/>
</dbReference>
<keyword evidence="2" id="KW-1003">Cell membrane</keyword>
<evidence type="ECO:0000259" key="9">
    <source>
        <dbReference type="Pfam" id="PF12704"/>
    </source>
</evidence>
<dbReference type="GO" id="GO:0005886">
    <property type="term" value="C:plasma membrane"/>
    <property type="evidence" value="ECO:0007669"/>
    <property type="project" value="UniProtKB-SubCell"/>
</dbReference>
<dbReference type="Proteomes" id="UP000440498">
    <property type="component" value="Unassembled WGS sequence"/>
</dbReference>
<evidence type="ECO:0000256" key="4">
    <source>
        <dbReference type="ARBA" id="ARBA00022989"/>
    </source>
</evidence>
<evidence type="ECO:0000259" key="8">
    <source>
        <dbReference type="Pfam" id="PF02687"/>
    </source>
</evidence>
<dbReference type="PANTHER" id="PTHR30572:SF4">
    <property type="entry name" value="ABC TRANSPORTER PERMEASE YTRF"/>
    <property type="match status" value="1"/>
</dbReference>
<keyword evidence="3 7" id="KW-0812">Transmembrane</keyword>
<organism evidence="10 11">
    <name type="scientific">Rugamonas aquatica</name>
    <dbReference type="NCBI Taxonomy" id="2743357"/>
    <lineage>
        <taxon>Bacteria</taxon>
        <taxon>Pseudomonadati</taxon>
        <taxon>Pseudomonadota</taxon>
        <taxon>Betaproteobacteria</taxon>
        <taxon>Burkholderiales</taxon>
        <taxon>Oxalobacteraceae</taxon>
        <taxon>Telluria group</taxon>
        <taxon>Rugamonas</taxon>
    </lineage>
</organism>
<dbReference type="EMBL" id="WHUG01000020">
    <property type="protein sequence ID" value="MQA42397.1"/>
    <property type="molecule type" value="Genomic_DNA"/>
</dbReference>
<feature type="transmembrane region" description="Helical" evidence="7">
    <location>
        <begin position="331"/>
        <end position="350"/>
    </location>
</feature>
<keyword evidence="4 7" id="KW-1133">Transmembrane helix</keyword>
<comment type="similarity">
    <text evidence="6">Belongs to the ABC-4 integral membrane protein family.</text>
</comment>
<feature type="transmembrane region" description="Helical" evidence="7">
    <location>
        <begin position="362"/>
        <end position="384"/>
    </location>
</feature>
<evidence type="ECO:0000256" key="5">
    <source>
        <dbReference type="ARBA" id="ARBA00023136"/>
    </source>
</evidence>
<dbReference type="InterPro" id="IPR025857">
    <property type="entry name" value="MacB_PCD"/>
</dbReference>
<evidence type="ECO:0000256" key="6">
    <source>
        <dbReference type="ARBA" id="ARBA00038076"/>
    </source>
</evidence>
<comment type="subcellular location">
    <subcellularLocation>
        <location evidence="1">Cell membrane</location>
        <topology evidence="1">Multi-pass membrane protein</topology>
    </subcellularLocation>
</comment>
<proteinExistence type="inferred from homology"/>
<dbReference type="InterPro" id="IPR003838">
    <property type="entry name" value="ABC3_permease_C"/>
</dbReference>
<protein>
    <submittedName>
        <fullName evidence="10">FtsX-like permease family protein</fullName>
    </submittedName>
</protein>
<feature type="domain" description="MacB-like periplasmic core" evidence="9">
    <location>
        <begin position="26"/>
        <end position="235"/>
    </location>
</feature>
<accession>A0A6A7NDE2</accession>
<evidence type="ECO:0000313" key="10">
    <source>
        <dbReference type="EMBL" id="MQA42397.1"/>
    </source>
</evidence>